<dbReference type="SUPFAM" id="SSF81324">
    <property type="entry name" value="Voltage-gated potassium channels"/>
    <property type="match status" value="1"/>
</dbReference>
<proteinExistence type="predicted"/>
<accession>E6X330</accession>
<dbReference type="AlphaFoldDB" id="E6X330"/>
<evidence type="ECO:0000256" key="1">
    <source>
        <dbReference type="SAM" id="Phobius"/>
    </source>
</evidence>
<protein>
    <submittedName>
        <fullName evidence="3">TrkA-N domain protein</fullName>
    </submittedName>
</protein>
<keyword evidence="1" id="KW-0812">Transmembrane</keyword>
<keyword evidence="1" id="KW-0472">Membrane</keyword>
<dbReference type="OrthoDB" id="9781411at2"/>
<dbReference type="eggNOG" id="COG1226">
    <property type="taxonomic scope" value="Bacteria"/>
</dbReference>
<reference evidence="4" key="2">
    <citation type="submission" date="2011-01" db="EMBL/GenBank/DDBJ databases">
        <title>The complete genome of Nitratifractor salsuginis DSM 16511.</title>
        <authorList>
            <consortium name="US DOE Joint Genome Institute (JGI-PGF)"/>
            <person name="Lucas S."/>
            <person name="Copeland A."/>
            <person name="Lapidus A."/>
            <person name="Bruce D."/>
            <person name="Goodwin L."/>
            <person name="Pitluck S."/>
            <person name="Kyrpides N."/>
            <person name="Mavromatis K."/>
            <person name="Ivanova N."/>
            <person name="Mikhailova N."/>
            <person name="Zeytun A."/>
            <person name="Detter J.C."/>
            <person name="Tapia R."/>
            <person name="Han C."/>
            <person name="Land M."/>
            <person name="Hauser L."/>
            <person name="Markowitz V."/>
            <person name="Cheng J.-F."/>
            <person name="Hugenholtz P."/>
            <person name="Woyke T."/>
            <person name="Wu D."/>
            <person name="Tindall B."/>
            <person name="Schuetze A."/>
            <person name="Brambilla E."/>
            <person name="Klenk H.-P."/>
            <person name="Eisen J.A."/>
        </authorList>
    </citation>
    <scope>NUCLEOTIDE SEQUENCE [LARGE SCALE GENOMIC DNA]</scope>
    <source>
        <strain evidence="4">DSM 16511 / JCM 12458 / E9I37-1</strain>
    </source>
</reference>
<dbReference type="RefSeq" id="WP_013553868.1">
    <property type="nucleotide sequence ID" value="NC_014935.1"/>
</dbReference>
<feature type="transmembrane region" description="Helical" evidence="1">
    <location>
        <begin position="20"/>
        <end position="37"/>
    </location>
</feature>
<dbReference type="HOGENOM" id="CLU_023787_0_0_7"/>
<dbReference type="EMBL" id="CP002452">
    <property type="protein sequence ID" value="ADV46174.1"/>
    <property type="molecule type" value="Genomic_DNA"/>
</dbReference>
<dbReference type="InterPro" id="IPR036291">
    <property type="entry name" value="NAD(P)-bd_dom_sf"/>
</dbReference>
<dbReference type="GO" id="GO:0006813">
    <property type="term" value="P:potassium ion transport"/>
    <property type="evidence" value="ECO:0007669"/>
    <property type="project" value="InterPro"/>
</dbReference>
<keyword evidence="1" id="KW-1133">Transmembrane helix</keyword>
<feature type="transmembrane region" description="Helical" evidence="1">
    <location>
        <begin position="80"/>
        <end position="104"/>
    </location>
</feature>
<evidence type="ECO:0000259" key="2">
    <source>
        <dbReference type="PROSITE" id="PS51201"/>
    </source>
</evidence>
<name>E6X330_NITSE</name>
<dbReference type="STRING" id="749222.Nitsa_0914"/>
<feature type="domain" description="RCK N-terminal" evidence="2">
    <location>
        <begin position="290"/>
        <end position="404"/>
    </location>
</feature>
<dbReference type="SUPFAM" id="SSF51735">
    <property type="entry name" value="NAD(P)-binding Rossmann-fold domains"/>
    <property type="match status" value="2"/>
</dbReference>
<keyword evidence="4" id="KW-1185">Reference proteome</keyword>
<dbReference type="InterPro" id="IPR050721">
    <property type="entry name" value="Trk_Ktr_HKT_K-transport"/>
</dbReference>
<reference evidence="3 4" key="1">
    <citation type="journal article" date="2011" name="Stand. Genomic Sci.">
        <title>Complete genome sequence of Nitratifractor salsuginis type strain (E9I37-1).</title>
        <authorList>
            <person name="Anderson I."/>
            <person name="Sikorski J."/>
            <person name="Zeytun A."/>
            <person name="Nolan M."/>
            <person name="Lapidus A."/>
            <person name="Lucas S."/>
            <person name="Hammon N."/>
            <person name="Deshpande S."/>
            <person name="Cheng J.F."/>
            <person name="Tapia R."/>
            <person name="Han C."/>
            <person name="Goodwin L."/>
            <person name="Pitluck S."/>
            <person name="Liolios K."/>
            <person name="Pagani I."/>
            <person name="Ivanova N."/>
            <person name="Huntemann M."/>
            <person name="Mavromatis K."/>
            <person name="Ovchinikova G."/>
            <person name="Pati A."/>
            <person name="Chen A."/>
            <person name="Palaniappan K."/>
            <person name="Land M."/>
            <person name="Hauser L."/>
            <person name="Brambilla E.M."/>
            <person name="Ngatchou-Djao O.D."/>
            <person name="Rohde M."/>
            <person name="Tindall B.J."/>
            <person name="Goker M."/>
            <person name="Detter J.C."/>
            <person name="Woyke T."/>
            <person name="Bristow J."/>
            <person name="Eisen J.A."/>
            <person name="Markowitz V."/>
            <person name="Hugenholtz P."/>
            <person name="Klenk H.P."/>
            <person name="Kyrpides N.C."/>
        </authorList>
    </citation>
    <scope>NUCLEOTIDE SEQUENCE [LARGE SCALE GENOMIC DNA]</scope>
    <source>
        <strain evidence="4">DSM 16511 / JCM 12458 / E9I37-1</strain>
    </source>
</reference>
<evidence type="ECO:0000313" key="3">
    <source>
        <dbReference type="EMBL" id="ADV46174.1"/>
    </source>
</evidence>
<dbReference type="KEGG" id="nsa:Nitsa_0914"/>
<dbReference type="InterPro" id="IPR003148">
    <property type="entry name" value="RCK_N"/>
</dbReference>
<dbReference type="Proteomes" id="UP000008633">
    <property type="component" value="Chromosome"/>
</dbReference>
<dbReference type="Gene3D" id="3.40.50.720">
    <property type="entry name" value="NAD(P)-binding Rossmann-like Domain"/>
    <property type="match status" value="2"/>
</dbReference>
<organism evidence="3 4">
    <name type="scientific">Nitratifractor salsuginis (strain DSM 16511 / JCM 12458 / E9I37-1)</name>
    <dbReference type="NCBI Taxonomy" id="749222"/>
    <lineage>
        <taxon>Bacteria</taxon>
        <taxon>Pseudomonadati</taxon>
        <taxon>Campylobacterota</taxon>
        <taxon>Epsilonproteobacteria</taxon>
        <taxon>Campylobacterales</taxon>
        <taxon>Sulfurovaceae</taxon>
        <taxon>Nitratifractor</taxon>
    </lineage>
</organism>
<sequence>MDNASNNTIWIIIRRMRVPFLVIIVTFSISILGLTLIPGMDDQGHPYKMTFFDAFYFVSYMASTIGFGEAPYTFTYPQRMWVSACIYLTVIGWFYGIGAIVALVQDKRLAREIDIARFRKKIQEIREPFTIILGYNNVTHQIIDWLNREGIRVVVVDKDEAKVEALDLENFIPEVPSLAADVTTPETLKMAGIHQKNCQALVSLFDDDIKNTKIALLARLLNKRIKLVIKSTTQTQSEHLHNLGVRYIEDPFQFISNRMYLALTAPSLWLLEMWTFGHILKVRGRETLPRGKYIICGYGRMGHALERALKKAGMPYSHIDIKSTDYKEEKQSAVFGDAEDYKALLKAGIKEAAAIIAATKDDLINLTILTTAKKLNPKIYTIGRENTLDDLSIFKAARINRVYILEQILAEFTYLFIARPLAYRFVRLLHTKDEAWGHQLVERMHQTLGENPLHFEIPLDEEHAYALHRELSRGRTIRLGEILRSRAERSQPLPAIVLLCKEDEHRIHLLPTDDLELKPGMKLFIAALEESKTDFEYIVNNYYELEYVLTGKG</sequence>
<gene>
    <name evidence="3" type="ordered locus">Nitsa_0914</name>
</gene>
<evidence type="ECO:0000313" key="4">
    <source>
        <dbReference type="Proteomes" id="UP000008633"/>
    </source>
</evidence>
<dbReference type="Pfam" id="PF02254">
    <property type="entry name" value="TrkA_N"/>
    <property type="match status" value="2"/>
</dbReference>
<dbReference type="Gene3D" id="1.10.287.70">
    <property type="match status" value="1"/>
</dbReference>
<feature type="transmembrane region" description="Helical" evidence="1">
    <location>
        <begin position="49"/>
        <end position="68"/>
    </location>
</feature>
<dbReference type="PROSITE" id="PS51201">
    <property type="entry name" value="RCK_N"/>
    <property type="match status" value="1"/>
</dbReference>
<dbReference type="PANTHER" id="PTHR43833">
    <property type="entry name" value="POTASSIUM CHANNEL PROTEIN 2-RELATED-RELATED"/>
    <property type="match status" value="1"/>
</dbReference>